<feature type="transmembrane region" description="Helical" evidence="6">
    <location>
        <begin position="153"/>
        <end position="172"/>
    </location>
</feature>
<dbReference type="PROSITE" id="PS01005">
    <property type="entry name" value="FORMATE_NITRITE_TP_1"/>
    <property type="match status" value="1"/>
</dbReference>
<feature type="transmembrane region" description="Helical" evidence="6">
    <location>
        <begin position="26"/>
        <end position="48"/>
    </location>
</feature>
<feature type="transmembrane region" description="Helical" evidence="6">
    <location>
        <begin position="102"/>
        <end position="125"/>
    </location>
</feature>
<dbReference type="RefSeq" id="WP_008787406.1">
    <property type="nucleotide sequence ID" value="NZ_AKCB01000001.1"/>
</dbReference>
<dbReference type="STRING" id="100884.GCA_000269565_01426"/>
<feature type="transmembrane region" description="Helical" evidence="6">
    <location>
        <begin position="226"/>
        <end position="249"/>
    </location>
</feature>
<dbReference type="InterPro" id="IPR000292">
    <property type="entry name" value="For/NO2_transpt"/>
</dbReference>
<dbReference type="AlphaFoldDB" id="E7G690"/>
<evidence type="ECO:0000313" key="8">
    <source>
        <dbReference type="Proteomes" id="UP000003157"/>
    </source>
</evidence>
<feature type="transmembrane region" description="Helical" evidence="6">
    <location>
        <begin position="60"/>
        <end position="81"/>
    </location>
</feature>
<organism evidence="7 8">
    <name type="scientific">Coprobacillus cateniformis</name>
    <dbReference type="NCBI Taxonomy" id="100884"/>
    <lineage>
        <taxon>Bacteria</taxon>
        <taxon>Bacillati</taxon>
        <taxon>Bacillota</taxon>
        <taxon>Erysipelotrichia</taxon>
        <taxon>Erysipelotrichales</taxon>
        <taxon>Coprobacillaceae</taxon>
        <taxon>Coprobacillus</taxon>
    </lineage>
</organism>
<dbReference type="PANTHER" id="PTHR30520:SF8">
    <property type="entry name" value="NITRITE TRANSPORTER NIRC"/>
    <property type="match status" value="1"/>
</dbReference>
<dbReference type="OrthoDB" id="9786493at2"/>
<dbReference type="HOGENOM" id="CLU_036896_2_1_9"/>
<dbReference type="Pfam" id="PF01226">
    <property type="entry name" value="Form_Nir_trans"/>
    <property type="match status" value="1"/>
</dbReference>
<comment type="subcellular location">
    <subcellularLocation>
        <location evidence="1">Membrane</location>
        <topology evidence="1">Multi-pass membrane protein</topology>
    </subcellularLocation>
</comment>
<keyword evidence="2 6" id="KW-0812">Transmembrane</keyword>
<dbReference type="PANTHER" id="PTHR30520">
    <property type="entry name" value="FORMATE TRANSPORTER-RELATED"/>
    <property type="match status" value="1"/>
</dbReference>
<evidence type="ECO:0000256" key="3">
    <source>
        <dbReference type="ARBA" id="ARBA00022989"/>
    </source>
</evidence>
<dbReference type="Gene3D" id="1.20.1080.10">
    <property type="entry name" value="Glycerol uptake facilitator protein"/>
    <property type="match status" value="1"/>
</dbReference>
<evidence type="ECO:0000256" key="4">
    <source>
        <dbReference type="ARBA" id="ARBA00023136"/>
    </source>
</evidence>
<feature type="transmembrane region" description="Helical" evidence="6">
    <location>
        <begin position="181"/>
        <end position="206"/>
    </location>
</feature>
<dbReference type="InterPro" id="IPR024002">
    <property type="entry name" value="For/NO2_transpt_CS"/>
</dbReference>
<dbReference type="GO" id="GO:0015499">
    <property type="term" value="F:formate transmembrane transporter activity"/>
    <property type="evidence" value="ECO:0007669"/>
    <property type="project" value="TreeGrafter"/>
</dbReference>
<keyword evidence="4 6" id="KW-0472">Membrane</keyword>
<evidence type="ECO:0000256" key="5">
    <source>
        <dbReference type="ARBA" id="ARBA00049660"/>
    </source>
</evidence>
<dbReference type="EMBL" id="ADKX01000003">
    <property type="protein sequence ID" value="EFW06391.1"/>
    <property type="molecule type" value="Genomic_DNA"/>
</dbReference>
<comment type="similarity">
    <text evidence="5">Belongs to the FNT transporter (TC 1.A.16) family.</text>
</comment>
<dbReference type="Proteomes" id="UP000003157">
    <property type="component" value="Unassembled WGS sequence"/>
</dbReference>
<keyword evidence="8" id="KW-1185">Reference proteome</keyword>
<sequence length="258" mass="28172">MFSDIDVLCKLGHIKYNIMKTDPLRFFVRSFMAGAYLGVAAILSYTLGALLNDHTVVGKIAVAGTFGIGLVAIVYLGAELFTGNCFVSIMPVLKGELKFHQILPMWIVCYIGNMVGIALVCFLYIKSGAQEAIMIPYLQGVMESKLQFDVMELLIKGILCNFIVCIAAYSGVKIKDETARLIVIMVFVMAFVLPGFEHCIANGGIFTMGLTQLGNTVNWLTLPLHMLLSTLGNILGGSVLLAVPIYIMFKAPQSEIKK</sequence>
<accession>E7G690</accession>
<dbReference type="eggNOG" id="COG2116">
    <property type="taxonomic scope" value="Bacteria"/>
</dbReference>
<keyword evidence="3 6" id="KW-1133">Transmembrane helix</keyword>
<dbReference type="GeneID" id="78229303"/>
<proteinExistence type="inferred from homology"/>
<comment type="caution">
    <text evidence="7">The sequence shown here is derived from an EMBL/GenBank/DDBJ whole genome shotgun (WGS) entry which is preliminary data.</text>
</comment>
<evidence type="ECO:0000256" key="2">
    <source>
        <dbReference type="ARBA" id="ARBA00022692"/>
    </source>
</evidence>
<reference evidence="7 8" key="1">
    <citation type="submission" date="2010-12" db="EMBL/GenBank/DDBJ databases">
        <title>The Genome Sequence of Coprobacillus sp. strain 29_1.</title>
        <authorList>
            <consortium name="The Broad Institute Genome Sequencing Platform"/>
            <person name="Earl A."/>
            <person name="Ward D."/>
            <person name="Feldgarden M."/>
            <person name="Gevers D."/>
            <person name="Daigneault M."/>
            <person name="Sibley C.D."/>
            <person name="White A."/>
            <person name="Strauss J."/>
            <person name="Allen-Vercoe E."/>
            <person name="Young S.K."/>
            <person name="Zeng Q."/>
            <person name="Gargeya S."/>
            <person name="Fitzgerald M."/>
            <person name="Haas B."/>
            <person name="Abouelleil A."/>
            <person name="Alvarado L."/>
            <person name="Arachchi H.M."/>
            <person name="Berlin A."/>
            <person name="Brown A."/>
            <person name="Chapman S.B."/>
            <person name="Chen Z."/>
            <person name="Dunbar C."/>
            <person name="Freedman E."/>
            <person name="Gearin G."/>
            <person name="Gellesch M."/>
            <person name="Goldberg J."/>
            <person name="Griggs A."/>
            <person name="Gujja S."/>
            <person name="Heilman E."/>
            <person name="Heiman D."/>
            <person name="Howarth C."/>
            <person name="Larson L."/>
            <person name="Lui A."/>
            <person name="MacDonald P.J.P."/>
            <person name="Mehta T."/>
            <person name="Montmayeur A."/>
            <person name="Murphy C."/>
            <person name="Neiman D."/>
            <person name="Pearson M."/>
            <person name="Priest M."/>
            <person name="Roberts A."/>
            <person name="Saif S."/>
            <person name="Shea T."/>
            <person name="Shenoy N."/>
            <person name="Sisk P."/>
            <person name="Stolte C."/>
            <person name="Sykes S."/>
            <person name="White J."/>
            <person name="Yandava C."/>
            <person name="Nusbaum C."/>
            <person name="Birren B."/>
        </authorList>
    </citation>
    <scope>NUCLEOTIDE SEQUENCE [LARGE SCALE GENOMIC DNA]</scope>
    <source>
        <strain evidence="7 8">29_1</strain>
    </source>
</reference>
<dbReference type="GO" id="GO:0005886">
    <property type="term" value="C:plasma membrane"/>
    <property type="evidence" value="ECO:0007669"/>
    <property type="project" value="TreeGrafter"/>
</dbReference>
<evidence type="ECO:0000256" key="1">
    <source>
        <dbReference type="ARBA" id="ARBA00004141"/>
    </source>
</evidence>
<protein>
    <submittedName>
        <fullName evidence="7">Formate/nitrite transporter</fullName>
    </submittedName>
</protein>
<gene>
    <name evidence="7" type="ORF">HMPREF9488_00278</name>
</gene>
<dbReference type="InterPro" id="IPR023271">
    <property type="entry name" value="Aquaporin-like"/>
</dbReference>
<evidence type="ECO:0000313" key="7">
    <source>
        <dbReference type="EMBL" id="EFW06391.1"/>
    </source>
</evidence>
<name>E7G690_9FIRM</name>
<evidence type="ECO:0000256" key="6">
    <source>
        <dbReference type="SAM" id="Phobius"/>
    </source>
</evidence>